<dbReference type="Pfam" id="PF00698">
    <property type="entry name" value="Acyl_transf_1"/>
    <property type="match status" value="1"/>
</dbReference>
<dbReference type="PANTHER" id="PTHR42681:SF1">
    <property type="entry name" value="MALONYL-COA-ACYL CARRIER PROTEIN TRANSACYLASE, MITOCHONDRIAL"/>
    <property type="match status" value="1"/>
</dbReference>
<dbReference type="InterPro" id="IPR004410">
    <property type="entry name" value="Malonyl_CoA-ACP_transAc_FabD"/>
</dbReference>
<evidence type="ECO:0000256" key="3">
    <source>
        <dbReference type="ARBA" id="ARBA00048462"/>
    </source>
</evidence>
<keyword evidence="1 4" id="KW-0808">Transferase</keyword>
<dbReference type="AlphaFoldDB" id="B9DY07"/>
<dbReference type="PANTHER" id="PTHR42681">
    <property type="entry name" value="MALONYL-COA-ACYL CARRIER PROTEIN TRANSACYLASE, MITOCHONDRIAL"/>
    <property type="match status" value="1"/>
</dbReference>
<dbReference type="GO" id="GO:0005829">
    <property type="term" value="C:cytosol"/>
    <property type="evidence" value="ECO:0007669"/>
    <property type="project" value="TreeGrafter"/>
</dbReference>
<reference evidence="8" key="1">
    <citation type="submission" date="2005-09" db="EMBL/GenBank/DDBJ databases">
        <title>Complete genome sequence of Clostridium kluyveri and comparative genomics of Clostridia species.</title>
        <authorList>
            <person name="Inui M."/>
            <person name="Nonaka H."/>
            <person name="Shinoda Y."/>
            <person name="Ikenaga Y."/>
            <person name="Abe M."/>
            <person name="Naito K."/>
            <person name="Vertes A.A."/>
            <person name="Yukawa H."/>
        </authorList>
    </citation>
    <scope>NUCLEOTIDE SEQUENCE [LARGE SCALE GENOMIC DNA]</scope>
    <source>
        <strain evidence="8">NBRC 12016</strain>
    </source>
</reference>
<comment type="similarity">
    <text evidence="4">Belongs to the fabD family.</text>
</comment>
<evidence type="ECO:0000256" key="5">
    <source>
        <dbReference type="PIRSR" id="PIRSR000446-1"/>
    </source>
</evidence>
<feature type="active site" evidence="5">
    <location>
        <position position="204"/>
    </location>
</feature>
<dbReference type="GO" id="GO:0004314">
    <property type="term" value="F:[acyl-carrier-protein] S-malonyltransferase activity"/>
    <property type="evidence" value="ECO:0007669"/>
    <property type="project" value="UniProtKB-EC"/>
</dbReference>
<dbReference type="InterPro" id="IPR050858">
    <property type="entry name" value="Mal-CoA-ACP_Trans/PKS_FabD"/>
</dbReference>
<dbReference type="NCBIfam" id="TIGR00128">
    <property type="entry name" value="fabD"/>
    <property type="match status" value="1"/>
</dbReference>
<dbReference type="InterPro" id="IPR024925">
    <property type="entry name" value="Malonyl_CoA-ACP_transAc"/>
</dbReference>
<dbReference type="HOGENOM" id="CLU_030558_0_1_9"/>
<dbReference type="Gene3D" id="3.40.366.10">
    <property type="entry name" value="Malonyl-Coenzyme A Acyl Carrier Protein, domain 2"/>
    <property type="match status" value="1"/>
</dbReference>
<dbReference type="SUPFAM" id="SSF55048">
    <property type="entry name" value="Probable ACP-binding domain of malonyl-CoA ACP transacylase"/>
    <property type="match status" value="1"/>
</dbReference>
<dbReference type="Proteomes" id="UP000007969">
    <property type="component" value="Chromosome"/>
</dbReference>
<proteinExistence type="inferred from homology"/>
<dbReference type="EMBL" id="AP009049">
    <property type="protein sequence ID" value="BAH05132.1"/>
    <property type="molecule type" value="Genomic_DNA"/>
</dbReference>
<comment type="catalytic activity">
    <reaction evidence="3 4">
        <text>holo-[ACP] + malonyl-CoA = malonyl-[ACP] + CoA</text>
        <dbReference type="Rhea" id="RHEA:41792"/>
        <dbReference type="Rhea" id="RHEA-COMP:9623"/>
        <dbReference type="Rhea" id="RHEA-COMP:9685"/>
        <dbReference type="ChEBI" id="CHEBI:57287"/>
        <dbReference type="ChEBI" id="CHEBI:57384"/>
        <dbReference type="ChEBI" id="CHEBI:64479"/>
        <dbReference type="ChEBI" id="CHEBI:78449"/>
        <dbReference type="EC" id="2.3.1.39"/>
    </reaction>
</comment>
<name>B9DY07_CLOK1</name>
<dbReference type="FunFam" id="3.30.70.250:FF:000001">
    <property type="entry name" value="Malonyl CoA-acyl carrier protein transacylase"/>
    <property type="match status" value="1"/>
</dbReference>
<dbReference type="InterPro" id="IPR016035">
    <property type="entry name" value="Acyl_Trfase/lysoPLipase"/>
</dbReference>
<dbReference type="EC" id="2.3.1.39" evidence="4"/>
<evidence type="ECO:0000256" key="4">
    <source>
        <dbReference type="PIRNR" id="PIRNR000446"/>
    </source>
</evidence>
<dbReference type="Gene3D" id="3.30.70.250">
    <property type="entry name" value="Malonyl-CoA ACP transacylase, ACP-binding"/>
    <property type="match status" value="1"/>
</dbReference>
<evidence type="ECO:0000259" key="6">
    <source>
        <dbReference type="SMART" id="SM00827"/>
    </source>
</evidence>
<dbReference type="SMART" id="SM00827">
    <property type="entry name" value="PKS_AT"/>
    <property type="match status" value="1"/>
</dbReference>
<accession>B9DY07</accession>
<sequence length="316" mass="34516">MEVTMGKIAFLFSGQGAQYLGMGEDLFENINVCKEIFQQADNELGVSISNICFKGPEEDLNRTENTQPAILTTSIAALKALESFDIKADITAGLSLGEYSSLVYSGVMKFEEAVVLVKKRGKYMQEAVPEGRGTMAAIMGLNYWDVEKICNDCSYLGTVELSNINCPGQVVIGGEVEAVKAACSAAKDKGARKVVELIVSGPFHTSMLKPASEKLEEELKNISINQFSMPVVTNVTGEIIEKVDDVKPYLKKQVMSTVLFEKSINTMIEFGVDTFIEIGPGRVLSGFVKKVNRKVRALNVQDIKSLNSTVEKLRNG</sequence>
<dbReference type="PIRSF" id="PIRSF000446">
    <property type="entry name" value="Mct"/>
    <property type="match status" value="1"/>
</dbReference>
<evidence type="ECO:0000313" key="7">
    <source>
        <dbReference type="EMBL" id="BAH05132.1"/>
    </source>
</evidence>
<keyword evidence="2 4" id="KW-0012">Acyltransferase</keyword>
<gene>
    <name evidence="7" type="ordered locus">CKR_0081</name>
</gene>
<feature type="domain" description="Malonyl-CoA:ACP transacylase (MAT)" evidence="6">
    <location>
        <begin position="11"/>
        <end position="303"/>
    </location>
</feature>
<dbReference type="GO" id="GO:0006633">
    <property type="term" value="P:fatty acid biosynthetic process"/>
    <property type="evidence" value="ECO:0007669"/>
    <property type="project" value="TreeGrafter"/>
</dbReference>
<evidence type="ECO:0000313" key="8">
    <source>
        <dbReference type="Proteomes" id="UP000007969"/>
    </source>
</evidence>
<dbReference type="InterPro" id="IPR001227">
    <property type="entry name" value="Ac_transferase_dom_sf"/>
</dbReference>
<evidence type="ECO:0000256" key="1">
    <source>
        <dbReference type="ARBA" id="ARBA00022679"/>
    </source>
</evidence>
<dbReference type="KEGG" id="ckr:CKR_0081"/>
<dbReference type="InterPro" id="IPR014043">
    <property type="entry name" value="Acyl_transferase_dom"/>
</dbReference>
<protein>
    <recommendedName>
        <fullName evidence="4">Malonyl CoA-acyl carrier protein transacylase</fullName>
        <ecNumber evidence="4">2.3.1.39</ecNumber>
    </recommendedName>
</protein>
<evidence type="ECO:0000256" key="2">
    <source>
        <dbReference type="ARBA" id="ARBA00023315"/>
    </source>
</evidence>
<dbReference type="SUPFAM" id="SSF52151">
    <property type="entry name" value="FabD/lysophospholipase-like"/>
    <property type="match status" value="1"/>
</dbReference>
<organism evidence="7 8">
    <name type="scientific">Clostridium kluyveri (strain NBRC 12016)</name>
    <dbReference type="NCBI Taxonomy" id="583346"/>
    <lineage>
        <taxon>Bacteria</taxon>
        <taxon>Bacillati</taxon>
        <taxon>Bacillota</taxon>
        <taxon>Clostridia</taxon>
        <taxon>Eubacteriales</taxon>
        <taxon>Clostridiaceae</taxon>
        <taxon>Clostridium</taxon>
    </lineage>
</organism>
<dbReference type="InterPro" id="IPR016036">
    <property type="entry name" value="Malonyl_transacylase_ACP-bd"/>
</dbReference>
<feature type="active site" evidence="5">
    <location>
        <position position="95"/>
    </location>
</feature>